<evidence type="ECO:0000313" key="2">
    <source>
        <dbReference type="Proteomes" id="UP000233276"/>
    </source>
</evidence>
<dbReference type="Pfam" id="PF14030">
    <property type="entry name" value="DUF4245"/>
    <property type="match status" value="1"/>
</dbReference>
<proteinExistence type="predicted"/>
<dbReference type="Proteomes" id="UP000233276">
    <property type="component" value="Chromosome"/>
</dbReference>
<dbReference type="AlphaFoldDB" id="A0A134DIN2"/>
<evidence type="ECO:0000313" key="1">
    <source>
        <dbReference type="EMBL" id="AUG29260.1"/>
    </source>
</evidence>
<gene>
    <name evidence="1" type="ORF">CXR34_07145</name>
</gene>
<reference evidence="1 2" key="1">
    <citation type="submission" date="2017-12" db="EMBL/GenBank/DDBJ databases">
        <title>Isolation and characterization of estrogens degradatiion strain Microbacterium hominis SJTG1.</title>
        <authorList>
            <person name="Xiong W."/>
            <person name="Yin C."/>
            <person name="Zheng D."/>
            <person name="Liang R."/>
        </authorList>
    </citation>
    <scope>NUCLEOTIDE SEQUENCE [LARGE SCALE GENOMIC DNA]</scope>
    <source>
        <strain evidence="1 2">SJTG1</strain>
    </source>
</reference>
<protein>
    <submittedName>
        <fullName evidence="1">DUF4245 domain-containing protein</fullName>
    </submittedName>
</protein>
<dbReference type="KEGG" id="mhos:CXR34_07145"/>
<dbReference type="EMBL" id="CP025299">
    <property type="protein sequence ID" value="AUG29260.1"/>
    <property type="molecule type" value="Genomic_DNA"/>
</dbReference>
<dbReference type="OrthoDB" id="4801970at2"/>
<accession>A0A134DIN2</accession>
<sequence length="208" mass="21908">MAAGPRIVAELGRPETPDETADRKAAASRAYRQSKTFRNLVAALLVTMAVVAVVYFGVPRGSLPDPEEADVAASAQSASASLEHTLLVPTVPQDWRANSARLEGSMWRIVYAPPTGYIRIAQGIDADPTWASKVLGGFAPTGSVTIDGIVWDEYTIPASARTDTVSYALSTAAGTDTVLIYGATDAPTAAVAATGVTDQIRTLREETR</sequence>
<dbReference type="InterPro" id="IPR025339">
    <property type="entry name" value="DUF4245"/>
</dbReference>
<organism evidence="1 2">
    <name type="scientific">Microbacterium hominis</name>
    <dbReference type="NCBI Taxonomy" id="162426"/>
    <lineage>
        <taxon>Bacteria</taxon>
        <taxon>Bacillati</taxon>
        <taxon>Actinomycetota</taxon>
        <taxon>Actinomycetes</taxon>
        <taxon>Micrococcales</taxon>
        <taxon>Microbacteriaceae</taxon>
        <taxon>Microbacterium</taxon>
    </lineage>
</organism>
<dbReference type="STRING" id="162426.RM52_02475"/>
<dbReference type="RefSeq" id="WP_060959239.1">
    <property type="nucleotide sequence ID" value="NZ_CP025299.1"/>
</dbReference>
<name>A0A134DIN2_9MICO</name>